<dbReference type="GO" id="GO:0004553">
    <property type="term" value="F:hydrolase activity, hydrolyzing O-glycosyl compounds"/>
    <property type="evidence" value="ECO:0007669"/>
    <property type="project" value="InterPro"/>
</dbReference>
<feature type="domain" description="Dockerin" evidence="2">
    <location>
        <begin position="310"/>
        <end position="383"/>
    </location>
</feature>
<comment type="caution">
    <text evidence="3">The sequence shown here is derived from an EMBL/GenBank/DDBJ whole genome shotgun (WGS) entry which is preliminary data.</text>
</comment>
<dbReference type="EMBL" id="QGDI01000006">
    <property type="protein sequence ID" value="PWJ12643.1"/>
    <property type="molecule type" value="Genomic_DNA"/>
</dbReference>
<dbReference type="PROSITE" id="PS51766">
    <property type="entry name" value="DOCKERIN"/>
    <property type="match status" value="1"/>
</dbReference>
<dbReference type="Gene3D" id="3.10.620.30">
    <property type="match status" value="1"/>
</dbReference>
<organism evidence="3 4">
    <name type="scientific">Ruminococcus flavefaciens</name>
    <dbReference type="NCBI Taxonomy" id="1265"/>
    <lineage>
        <taxon>Bacteria</taxon>
        <taxon>Bacillati</taxon>
        <taxon>Bacillota</taxon>
        <taxon>Clostridia</taxon>
        <taxon>Eubacteriales</taxon>
        <taxon>Oscillospiraceae</taxon>
        <taxon>Ruminococcus</taxon>
    </lineage>
</organism>
<keyword evidence="1" id="KW-0732">Signal</keyword>
<dbReference type="Pfam" id="PF00404">
    <property type="entry name" value="Dockerin_1"/>
    <property type="match status" value="1"/>
</dbReference>
<dbReference type="RefSeq" id="WP_109726497.1">
    <property type="nucleotide sequence ID" value="NZ_QGDI01000006.1"/>
</dbReference>
<dbReference type="InterPro" id="IPR052557">
    <property type="entry name" value="CAP/Cytokinesis_protein"/>
</dbReference>
<evidence type="ECO:0000313" key="3">
    <source>
        <dbReference type="EMBL" id="PWJ12643.1"/>
    </source>
</evidence>
<evidence type="ECO:0000313" key="4">
    <source>
        <dbReference type="Proteomes" id="UP000245720"/>
    </source>
</evidence>
<feature type="chain" id="PRO_5016370732" evidence="1">
    <location>
        <begin position="29"/>
        <end position="392"/>
    </location>
</feature>
<evidence type="ECO:0000259" key="2">
    <source>
        <dbReference type="PROSITE" id="PS51766"/>
    </source>
</evidence>
<dbReference type="PANTHER" id="PTHR46333:SF2">
    <property type="entry name" value="CYTOKINESIS PROTEIN 3"/>
    <property type="match status" value="1"/>
</dbReference>
<dbReference type="Pfam" id="PF01841">
    <property type="entry name" value="Transglut_core"/>
    <property type="match status" value="1"/>
</dbReference>
<dbReference type="SUPFAM" id="SSF63446">
    <property type="entry name" value="Type I dockerin domain"/>
    <property type="match status" value="1"/>
</dbReference>
<feature type="signal peptide" evidence="1">
    <location>
        <begin position="1"/>
        <end position="28"/>
    </location>
</feature>
<dbReference type="InterPro" id="IPR016134">
    <property type="entry name" value="Dockerin_dom"/>
</dbReference>
<dbReference type="SUPFAM" id="SSF54001">
    <property type="entry name" value="Cysteine proteinases"/>
    <property type="match status" value="1"/>
</dbReference>
<dbReference type="InterPro" id="IPR038765">
    <property type="entry name" value="Papain-like_cys_pep_sf"/>
</dbReference>
<dbReference type="Proteomes" id="UP000245720">
    <property type="component" value="Unassembled WGS sequence"/>
</dbReference>
<dbReference type="Gene3D" id="1.10.1330.10">
    <property type="entry name" value="Dockerin domain"/>
    <property type="match status" value="2"/>
</dbReference>
<dbReference type="GO" id="GO:0005737">
    <property type="term" value="C:cytoplasm"/>
    <property type="evidence" value="ECO:0007669"/>
    <property type="project" value="TreeGrafter"/>
</dbReference>
<proteinExistence type="predicted"/>
<accession>A0A315Y246</accession>
<protein>
    <submittedName>
        <fullName evidence="3">Transglutaminase superfamily protein</fullName>
    </submittedName>
</protein>
<name>A0A315Y246_RUMFL</name>
<dbReference type="InterPro" id="IPR036439">
    <property type="entry name" value="Dockerin_dom_sf"/>
</dbReference>
<dbReference type="InterPro" id="IPR002931">
    <property type="entry name" value="Transglutaminase-like"/>
</dbReference>
<dbReference type="CDD" id="cd14255">
    <property type="entry name" value="Dockerin_III"/>
    <property type="match status" value="1"/>
</dbReference>
<reference evidence="3 4" key="1">
    <citation type="submission" date="2018-05" db="EMBL/GenBank/DDBJ databases">
        <title>The Hungate 1000. A catalogue of reference genomes from the rumen microbiome.</title>
        <authorList>
            <person name="Kelly W."/>
        </authorList>
    </citation>
    <scope>NUCLEOTIDE SEQUENCE [LARGE SCALE GENOMIC DNA]</scope>
    <source>
        <strain evidence="3 4">SAb67</strain>
    </source>
</reference>
<evidence type="ECO:0000256" key="1">
    <source>
        <dbReference type="SAM" id="SignalP"/>
    </source>
</evidence>
<dbReference type="GO" id="GO:0000272">
    <property type="term" value="P:polysaccharide catabolic process"/>
    <property type="evidence" value="ECO:0007669"/>
    <property type="project" value="InterPro"/>
</dbReference>
<dbReference type="PANTHER" id="PTHR46333">
    <property type="entry name" value="CYTOKINESIS PROTEIN 3"/>
    <property type="match status" value="1"/>
</dbReference>
<dbReference type="AlphaFoldDB" id="A0A315Y246"/>
<dbReference type="OrthoDB" id="1816569at2"/>
<gene>
    <name evidence="3" type="ORF">IE37_01726</name>
</gene>
<dbReference type="InterPro" id="IPR002105">
    <property type="entry name" value="Dockerin_1_rpt"/>
</dbReference>
<sequence>MNIRAVIASAAAALALLTAASAPYNAHAVTPSGQLISTHYIAQSKEEAAAAVRSNLKQRITNFDVQMPLDGYSITDIGAHTIYCACEETGIGTEGDYLRFSIKGYKCRAQLNADEISCTISYNVDYYTTAEEEKKLTEEINRLTEELSLDKFSDFSKIYLLYRYVASNTTYSEDISDPYVYTAYSAVMDHHAVCQGITQLLYRLYNDNGITCRIIAGKSRDNSVFPASEGYHVWLMVKLDDKYYLMDPTWDMKFNGDSFHYFLKGSSDLDSDFPFLQHIPQNDNGLSFPDYNSDEFKAKYPAAHTKYHEPSYTLGNINGDSKIDAVDASMILSEYARISGSKISGLTISQSRYADVNHDGVIDAVDASNVLAYYAALSSGAETTLSAFMKSH</sequence>